<dbReference type="OrthoDB" id="3773711at2"/>
<proteinExistence type="predicted"/>
<dbReference type="STRING" id="405564.SAMN04487905_10514"/>
<dbReference type="Proteomes" id="UP000199497">
    <property type="component" value="Unassembled WGS sequence"/>
</dbReference>
<evidence type="ECO:0000313" key="1">
    <source>
        <dbReference type="EMBL" id="SDP52311.1"/>
    </source>
</evidence>
<name>A0A1H0TER0_9ACTN</name>
<dbReference type="AlphaFoldDB" id="A0A1H0TER0"/>
<gene>
    <name evidence="1" type="ORF">SAMN04487905_10514</name>
</gene>
<dbReference type="Gene3D" id="1.10.357.10">
    <property type="entry name" value="Tetracycline Repressor, domain 2"/>
    <property type="match status" value="1"/>
</dbReference>
<dbReference type="RefSeq" id="WP_092600591.1">
    <property type="nucleotide sequence ID" value="NZ_FNJR01000005.1"/>
</dbReference>
<accession>A0A1H0TER0</accession>
<organism evidence="1 2">
    <name type="scientific">Actinopolyspora xinjiangensis</name>
    <dbReference type="NCBI Taxonomy" id="405564"/>
    <lineage>
        <taxon>Bacteria</taxon>
        <taxon>Bacillati</taxon>
        <taxon>Actinomycetota</taxon>
        <taxon>Actinomycetes</taxon>
        <taxon>Actinopolysporales</taxon>
        <taxon>Actinopolysporaceae</taxon>
        <taxon>Actinopolyspora</taxon>
    </lineage>
</organism>
<keyword evidence="2" id="KW-1185">Reference proteome</keyword>
<sequence length="163" mass="18553">MSWQQFHRRQAAIRFLLERLAKTPEQLPDPRAHDELSDVFDDREQLLCALQHKWTQQLTGRLDARLGECGGRGGDRLEAVRRAWQDTATANPVLREVLDRHVTAPEGELRRAVERERRLLALTGGLAEHSEPETEISRSGAALLRLLHSSERPEAEFPLPVTV</sequence>
<reference evidence="2" key="1">
    <citation type="submission" date="2016-10" db="EMBL/GenBank/DDBJ databases">
        <authorList>
            <person name="Varghese N."/>
            <person name="Submissions S."/>
        </authorList>
    </citation>
    <scope>NUCLEOTIDE SEQUENCE [LARGE SCALE GENOMIC DNA]</scope>
    <source>
        <strain evidence="2">DSM 46732</strain>
    </source>
</reference>
<evidence type="ECO:0000313" key="2">
    <source>
        <dbReference type="Proteomes" id="UP000199497"/>
    </source>
</evidence>
<protein>
    <submittedName>
        <fullName evidence="1">Uncharacterized protein</fullName>
    </submittedName>
</protein>
<dbReference type="EMBL" id="FNJR01000005">
    <property type="protein sequence ID" value="SDP52311.1"/>
    <property type="molecule type" value="Genomic_DNA"/>
</dbReference>